<keyword evidence="8 9" id="KW-0472">Membrane</keyword>
<evidence type="ECO:0000313" key="13">
    <source>
        <dbReference type="Proteomes" id="UP000582837"/>
    </source>
</evidence>
<evidence type="ECO:0000256" key="5">
    <source>
        <dbReference type="ARBA" id="ARBA00022741"/>
    </source>
</evidence>
<feature type="transmembrane region" description="Helical" evidence="9">
    <location>
        <begin position="37"/>
        <end position="58"/>
    </location>
</feature>
<feature type="transmembrane region" description="Helical" evidence="9">
    <location>
        <begin position="148"/>
        <end position="170"/>
    </location>
</feature>
<protein>
    <submittedName>
        <fullName evidence="12">Subfamily B ATP-binding cassette protein MsbA</fullName>
        <ecNumber evidence="12">3.6.3.-</ecNumber>
    </submittedName>
</protein>
<dbReference type="EC" id="3.6.3.-" evidence="12"/>
<dbReference type="Proteomes" id="UP000582837">
    <property type="component" value="Unassembled WGS sequence"/>
</dbReference>
<dbReference type="InterPro" id="IPR017871">
    <property type="entry name" value="ABC_transporter-like_CS"/>
</dbReference>
<dbReference type="PANTHER" id="PTHR43394">
    <property type="entry name" value="ATP-DEPENDENT PERMEASE MDL1, MITOCHONDRIAL"/>
    <property type="match status" value="1"/>
</dbReference>
<dbReference type="CDD" id="cd07346">
    <property type="entry name" value="ABC_6TM_exporters"/>
    <property type="match status" value="1"/>
</dbReference>
<evidence type="ECO:0000313" key="12">
    <source>
        <dbReference type="EMBL" id="MBB6072563.1"/>
    </source>
</evidence>
<evidence type="ECO:0000256" key="2">
    <source>
        <dbReference type="ARBA" id="ARBA00022448"/>
    </source>
</evidence>
<dbReference type="PROSITE" id="PS50893">
    <property type="entry name" value="ABC_TRANSPORTER_2"/>
    <property type="match status" value="1"/>
</dbReference>
<keyword evidence="13" id="KW-1185">Reference proteome</keyword>
<proteinExistence type="predicted"/>
<dbReference type="Pfam" id="PF00664">
    <property type="entry name" value="ABC_membrane"/>
    <property type="match status" value="1"/>
</dbReference>
<evidence type="ECO:0000259" key="10">
    <source>
        <dbReference type="PROSITE" id="PS50893"/>
    </source>
</evidence>
<dbReference type="GO" id="GO:0016887">
    <property type="term" value="F:ATP hydrolysis activity"/>
    <property type="evidence" value="ECO:0007669"/>
    <property type="project" value="InterPro"/>
</dbReference>
<keyword evidence="12" id="KW-0378">Hydrolase</keyword>
<dbReference type="SUPFAM" id="SSF52540">
    <property type="entry name" value="P-loop containing nucleoside triphosphate hydrolases"/>
    <property type="match status" value="1"/>
</dbReference>
<dbReference type="PANTHER" id="PTHR43394:SF1">
    <property type="entry name" value="ATP-BINDING CASSETTE SUB-FAMILY B MEMBER 10, MITOCHONDRIAL"/>
    <property type="match status" value="1"/>
</dbReference>
<sequence>MSDQDSKADEKLKKAKKKVSAEAWREARALMWHHRRYLGIGLVLMLISRLAGLVPAYGSKYLVDEVLGKGRSGLLMPLAGAVLVSTLLQGITSFALSQVISVTAQHAITDMRRRVQRHVTRLPIRYFDSTQVGVLVSRVMNDAEGIRNLVGTGIVQLVGGVFTAVLALVGLLYLNWLLTVCIILVLIAFGGAMATTFTRLRPIFRERGEITARVNGRLTETLGGIRVVKAYGTEKREQRVFTRGAHELFRNISRSITGVSAVGSFATVVIGLVSVAVILVGGPAILRGDMTLGGLFAYLILTGMLAAPVVQIASISTQVSEAFAGLDRIREVLAMRTEDDEDRERAALGAVRGDLRLEDVWYEYNEGQPVLRNINLHAPPGSTIALVGSSGSGKSTLVSLVMAFNRPTRGTVRIDGRDLNEVRLADYRAQLGVVLQENFLFDGTVADNIRFARPDATRAEIEEVSALANADEFISAFPEGYDTVVGERGIKLSGGQRQRIAIARALLADPRILILDEATSSLDSESEYKIQEGLRRLRYGRTSFVIAHRLSTIRSADQILVLENGEVVERGTHAELMAQGGRYRELHDRQYAYEQDRFINPGEDFTPDPDFAAAPAGAGAAD</sequence>
<feature type="domain" description="ABC transmembrane type-1" evidence="11">
    <location>
        <begin position="40"/>
        <end position="321"/>
    </location>
</feature>
<organism evidence="12 13">
    <name type="scientific">Longimicrobium terrae</name>
    <dbReference type="NCBI Taxonomy" id="1639882"/>
    <lineage>
        <taxon>Bacteria</taxon>
        <taxon>Pseudomonadati</taxon>
        <taxon>Gemmatimonadota</taxon>
        <taxon>Longimicrobiia</taxon>
        <taxon>Longimicrobiales</taxon>
        <taxon>Longimicrobiaceae</taxon>
        <taxon>Longimicrobium</taxon>
    </lineage>
</organism>
<evidence type="ECO:0000256" key="9">
    <source>
        <dbReference type="SAM" id="Phobius"/>
    </source>
</evidence>
<evidence type="ECO:0000256" key="8">
    <source>
        <dbReference type="ARBA" id="ARBA00023136"/>
    </source>
</evidence>
<dbReference type="Gene3D" id="1.20.1560.10">
    <property type="entry name" value="ABC transporter type 1, transmembrane domain"/>
    <property type="match status" value="1"/>
</dbReference>
<evidence type="ECO:0000259" key="11">
    <source>
        <dbReference type="PROSITE" id="PS50929"/>
    </source>
</evidence>
<keyword evidence="7 9" id="KW-1133">Transmembrane helix</keyword>
<dbReference type="InterPro" id="IPR027417">
    <property type="entry name" value="P-loop_NTPase"/>
</dbReference>
<keyword evidence="3" id="KW-1003">Cell membrane</keyword>
<dbReference type="FunFam" id="3.40.50.300:FF:000221">
    <property type="entry name" value="Multidrug ABC transporter ATP-binding protein"/>
    <property type="match status" value="1"/>
</dbReference>
<feature type="transmembrane region" description="Helical" evidence="9">
    <location>
        <begin position="259"/>
        <end position="286"/>
    </location>
</feature>
<dbReference type="Pfam" id="PF00005">
    <property type="entry name" value="ABC_tran"/>
    <property type="match status" value="1"/>
</dbReference>
<dbReference type="SUPFAM" id="SSF90123">
    <property type="entry name" value="ABC transporter transmembrane region"/>
    <property type="match status" value="1"/>
</dbReference>
<gene>
    <name evidence="12" type="ORF">HNQ61_004226</name>
</gene>
<dbReference type="InterPro" id="IPR003439">
    <property type="entry name" value="ABC_transporter-like_ATP-bd"/>
</dbReference>
<reference evidence="12 13" key="1">
    <citation type="submission" date="2020-08" db="EMBL/GenBank/DDBJ databases">
        <title>Genomic Encyclopedia of Type Strains, Phase IV (KMG-IV): sequencing the most valuable type-strain genomes for metagenomic binning, comparative biology and taxonomic classification.</title>
        <authorList>
            <person name="Goeker M."/>
        </authorList>
    </citation>
    <scope>NUCLEOTIDE SEQUENCE [LARGE SCALE GENOMIC DNA]</scope>
    <source>
        <strain evidence="12 13">DSM 29007</strain>
    </source>
</reference>
<comment type="caution">
    <text evidence="12">The sequence shown here is derived from an EMBL/GenBank/DDBJ whole genome shotgun (WGS) entry which is preliminary data.</text>
</comment>
<dbReference type="PROSITE" id="PS00211">
    <property type="entry name" value="ABC_TRANSPORTER_1"/>
    <property type="match status" value="1"/>
</dbReference>
<dbReference type="InterPro" id="IPR003593">
    <property type="entry name" value="AAA+_ATPase"/>
</dbReference>
<evidence type="ECO:0000256" key="1">
    <source>
        <dbReference type="ARBA" id="ARBA00004651"/>
    </source>
</evidence>
<dbReference type="GO" id="GO:0015421">
    <property type="term" value="F:ABC-type oligopeptide transporter activity"/>
    <property type="evidence" value="ECO:0007669"/>
    <property type="project" value="TreeGrafter"/>
</dbReference>
<feature type="domain" description="ABC transporter" evidence="10">
    <location>
        <begin position="355"/>
        <end position="589"/>
    </location>
</feature>
<dbReference type="PROSITE" id="PS50929">
    <property type="entry name" value="ABC_TM1F"/>
    <property type="match status" value="1"/>
</dbReference>
<feature type="transmembrane region" description="Helical" evidence="9">
    <location>
        <begin position="78"/>
        <end position="104"/>
    </location>
</feature>
<dbReference type="Gene3D" id="3.40.50.300">
    <property type="entry name" value="P-loop containing nucleotide triphosphate hydrolases"/>
    <property type="match status" value="1"/>
</dbReference>
<dbReference type="InterPro" id="IPR039421">
    <property type="entry name" value="Type_1_exporter"/>
</dbReference>
<evidence type="ECO:0000256" key="7">
    <source>
        <dbReference type="ARBA" id="ARBA00022989"/>
    </source>
</evidence>
<keyword evidence="4 9" id="KW-0812">Transmembrane</keyword>
<evidence type="ECO:0000256" key="4">
    <source>
        <dbReference type="ARBA" id="ARBA00022692"/>
    </source>
</evidence>
<evidence type="ECO:0000256" key="6">
    <source>
        <dbReference type="ARBA" id="ARBA00022840"/>
    </source>
</evidence>
<dbReference type="GO" id="GO:0005886">
    <property type="term" value="C:plasma membrane"/>
    <property type="evidence" value="ECO:0007669"/>
    <property type="project" value="UniProtKB-SubCell"/>
</dbReference>
<keyword evidence="2" id="KW-0813">Transport</keyword>
<feature type="transmembrane region" description="Helical" evidence="9">
    <location>
        <begin position="176"/>
        <end position="197"/>
    </location>
</feature>
<dbReference type="EMBL" id="JACHIA010000016">
    <property type="protein sequence ID" value="MBB6072563.1"/>
    <property type="molecule type" value="Genomic_DNA"/>
</dbReference>
<accession>A0A841H3L1</accession>
<comment type="subcellular location">
    <subcellularLocation>
        <location evidence="1">Cell membrane</location>
        <topology evidence="1">Multi-pass membrane protein</topology>
    </subcellularLocation>
</comment>
<dbReference type="SMART" id="SM00382">
    <property type="entry name" value="AAA"/>
    <property type="match status" value="1"/>
</dbReference>
<dbReference type="AlphaFoldDB" id="A0A841H3L1"/>
<feature type="transmembrane region" description="Helical" evidence="9">
    <location>
        <begin position="292"/>
        <end position="310"/>
    </location>
</feature>
<name>A0A841H3L1_9BACT</name>
<keyword evidence="6 12" id="KW-0067">ATP-binding</keyword>
<dbReference type="InterPro" id="IPR036640">
    <property type="entry name" value="ABC1_TM_sf"/>
</dbReference>
<dbReference type="InterPro" id="IPR011527">
    <property type="entry name" value="ABC1_TM_dom"/>
</dbReference>
<evidence type="ECO:0000256" key="3">
    <source>
        <dbReference type="ARBA" id="ARBA00022475"/>
    </source>
</evidence>
<keyword evidence="5" id="KW-0547">Nucleotide-binding</keyword>
<dbReference type="GO" id="GO:0005524">
    <property type="term" value="F:ATP binding"/>
    <property type="evidence" value="ECO:0007669"/>
    <property type="project" value="UniProtKB-KW"/>
</dbReference>
<dbReference type="RefSeq" id="WP_205761254.1">
    <property type="nucleotide sequence ID" value="NZ_JABDTL010000001.1"/>
</dbReference>